<dbReference type="Gene3D" id="3.10.20.480">
    <property type="entry name" value="Antirestriction protein ArdA, domain 1"/>
    <property type="match status" value="1"/>
</dbReference>
<dbReference type="Pfam" id="PF07275">
    <property type="entry name" value="ArdA"/>
    <property type="match status" value="1"/>
</dbReference>
<organism evidence="1 2">
    <name type="scientific">Streptosporangium canum</name>
    <dbReference type="NCBI Taxonomy" id="324952"/>
    <lineage>
        <taxon>Bacteria</taxon>
        <taxon>Bacillati</taxon>
        <taxon>Actinomycetota</taxon>
        <taxon>Actinomycetes</taxon>
        <taxon>Streptosporangiales</taxon>
        <taxon>Streptosporangiaceae</taxon>
        <taxon>Streptosporangium</taxon>
    </lineage>
</organism>
<dbReference type="AlphaFoldDB" id="A0A1I3L8H3"/>
<dbReference type="InterPro" id="IPR041895">
    <property type="entry name" value="ArdA_dom1"/>
</dbReference>
<dbReference type="EMBL" id="FOQY01000005">
    <property type="protein sequence ID" value="SFI81021.1"/>
    <property type="molecule type" value="Genomic_DNA"/>
</dbReference>
<sequence>MLLSSLTGMSTISVHYWNLSAYNSGVLIGGWINLDECEDFDEFQAKVSKATLGAEEVVMGDYESDHGVSFSEYESFEKVWEVHEALCEISEGDRDAFTDYLAHIGGIEHLDEALRSWQDAFCGNFKSIEDYAWHYAEEIYPELANCPPGFRIQVDTISWEQDHWISSEGNVFRSI</sequence>
<evidence type="ECO:0000313" key="1">
    <source>
        <dbReference type="EMBL" id="SFI81021.1"/>
    </source>
</evidence>
<protein>
    <submittedName>
        <fullName evidence="1">Antirestriction protein (ArdA)</fullName>
    </submittedName>
</protein>
<evidence type="ECO:0000313" key="2">
    <source>
        <dbReference type="Proteomes" id="UP000199111"/>
    </source>
</evidence>
<reference evidence="2" key="1">
    <citation type="submission" date="2016-10" db="EMBL/GenBank/DDBJ databases">
        <authorList>
            <person name="Varghese N."/>
            <person name="Submissions S."/>
        </authorList>
    </citation>
    <scope>NUCLEOTIDE SEQUENCE [LARGE SCALE GENOMIC DNA]</scope>
    <source>
        <strain evidence="2">CGMCC 4.2126</strain>
    </source>
</reference>
<dbReference type="Proteomes" id="UP000199111">
    <property type="component" value="Unassembled WGS sequence"/>
</dbReference>
<dbReference type="InterPro" id="IPR009899">
    <property type="entry name" value="ArdA"/>
</dbReference>
<gene>
    <name evidence="1" type="ORF">SAMN05216275_10549</name>
</gene>
<keyword evidence="2" id="KW-1185">Reference proteome</keyword>
<name>A0A1I3L8H3_9ACTN</name>
<accession>A0A1I3L8H3</accession>
<proteinExistence type="predicted"/>